<evidence type="ECO:0000313" key="2">
    <source>
        <dbReference type="Proteomes" id="UP000596827"/>
    </source>
</evidence>
<organism evidence="1 2">
    <name type="scientific">Ramlibacter albus</name>
    <dbReference type="NCBI Taxonomy" id="2079448"/>
    <lineage>
        <taxon>Bacteria</taxon>
        <taxon>Pseudomonadati</taxon>
        <taxon>Pseudomonadota</taxon>
        <taxon>Betaproteobacteria</taxon>
        <taxon>Burkholderiales</taxon>
        <taxon>Comamonadaceae</taxon>
        <taxon>Ramlibacter</taxon>
    </lineage>
</organism>
<sequence length="141" mass="16022">MELSAIFKTVIKSDAEDWHRVSMQTGREVACWRGDVNLRIETSIDDTHVQNDNFFAEWANKNPDQGAKGWFYDLYYNSTLVHRFVLVSVDGARASLPLPRSGTMDVPQLTYRVAEIFDAGGLGEYFPRSGLVVEKNYVEPD</sequence>
<dbReference type="Proteomes" id="UP000596827">
    <property type="component" value="Unassembled WGS sequence"/>
</dbReference>
<dbReference type="EMBL" id="JACORU010000011">
    <property type="protein sequence ID" value="MBC5767576.1"/>
    <property type="molecule type" value="Genomic_DNA"/>
</dbReference>
<gene>
    <name evidence="1" type="ORF">H8R02_24135</name>
</gene>
<dbReference type="AlphaFoldDB" id="A0A923MDK0"/>
<comment type="caution">
    <text evidence="1">The sequence shown here is derived from an EMBL/GenBank/DDBJ whole genome shotgun (WGS) entry which is preliminary data.</text>
</comment>
<name>A0A923MDK0_9BURK</name>
<accession>A0A923MDK0</accession>
<proteinExistence type="predicted"/>
<evidence type="ECO:0000313" key="1">
    <source>
        <dbReference type="EMBL" id="MBC5767576.1"/>
    </source>
</evidence>
<dbReference type="RefSeq" id="WP_187084061.1">
    <property type="nucleotide sequence ID" value="NZ_JACORU010000011.1"/>
</dbReference>
<reference evidence="1" key="1">
    <citation type="submission" date="2020-08" db="EMBL/GenBank/DDBJ databases">
        <title>Ramlibacter sp. GTP1 16S ribosomal RNA gene genome sequencing and assembly.</title>
        <authorList>
            <person name="Kang M."/>
        </authorList>
    </citation>
    <scope>NUCLEOTIDE SEQUENCE</scope>
    <source>
        <strain evidence="1">GTP1</strain>
    </source>
</reference>
<protein>
    <submittedName>
        <fullName evidence="1">Uncharacterized protein</fullName>
    </submittedName>
</protein>
<keyword evidence="2" id="KW-1185">Reference proteome</keyword>